<dbReference type="PANTHER" id="PTHR33570">
    <property type="entry name" value="4-CARBOXYMUCONOLACTONE DECARBOXYLASE FAMILY PROTEIN"/>
    <property type="match status" value="1"/>
</dbReference>
<dbReference type="OrthoDB" id="9801400at2"/>
<dbReference type="EMBL" id="CP034759">
    <property type="protein sequence ID" value="QBG37692.1"/>
    <property type="molecule type" value="Genomic_DNA"/>
</dbReference>
<accession>A0A4P6PD33</accession>
<dbReference type="InterPro" id="IPR052512">
    <property type="entry name" value="4CMD/NDH-1_regulator"/>
</dbReference>
<dbReference type="InterPro" id="IPR029032">
    <property type="entry name" value="AhpD-like"/>
</dbReference>
<organism evidence="2 3">
    <name type="scientific">Litorilituus sediminis</name>
    <dbReference type="NCBI Taxonomy" id="718192"/>
    <lineage>
        <taxon>Bacteria</taxon>
        <taxon>Pseudomonadati</taxon>
        <taxon>Pseudomonadota</taxon>
        <taxon>Gammaproteobacteria</taxon>
        <taxon>Alteromonadales</taxon>
        <taxon>Colwelliaceae</taxon>
        <taxon>Litorilituus</taxon>
    </lineage>
</organism>
<reference evidence="2 3" key="1">
    <citation type="submission" date="2018-12" db="EMBL/GenBank/DDBJ databases">
        <title>Complete genome of Litorilituus sediminis.</title>
        <authorList>
            <person name="Liu A."/>
            <person name="Rong J."/>
        </authorList>
    </citation>
    <scope>NUCLEOTIDE SEQUENCE [LARGE SCALE GENOMIC DNA]</scope>
    <source>
        <strain evidence="2 3">JCM 17549</strain>
    </source>
</reference>
<name>A0A4P6PD33_9GAMM</name>
<feature type="domain" description="Carboxymuconolactone decarboxylase-like" evidence="1">
    <location>
        <begin position="32"/>
        <end position="118"/>
    </location>
</feature>
<sequence>MGEALDRGRDFLQSIDPELEKILGERYDELVPEFSESLVETIYGRVYSRPGLDIKTRLISTIAALTAQGAQTSPQLRINIKNALNVGVTKQEICEVIFQMSLYGGMPAMINALNTAKDVFAELGD</sequence>
<dbReference type="SUPFAM" id="SSF69118">
    <property type="entry name" value="AhpD-like"/>
    <property type="match status" value="1"/>
</dbReference>
<dbReference type="Proteomes" id="UP000290244">
    <property type="component" value="Chromosome"/>
</dbReference>
<evidence type="ECO:0000259" key="1">
    <source>
        <dbReference type="Pfam" id="PF02627"/>
    </source>
</evidence>
<dbReference type="Gene3D" id="1.20.1290.10">
    <property type="entry name" value="AhpD-like"/>
    <property type="match status" value="1"/>
</dbReference>
<dbReference type="KEGG" id="lsd:EMK97_03465"/>
<dbReference type="PANTHER" id="PTHR33570:SF10">
    <property type="entry name" value="GAMMA-CARBOXYMUCONOLACTONE DECARBOXYLASE"/>
    <property type="match status" value="1"/>
</dbReference>
<evidence type="ECO:0000313" key="2">
    <source>
        <dbReference type="EMBL" id="QBG37692.1"/>
    </source>
</evidence>
<dbReference type="InterPro" id="IPR003779">
    <property type="entry name" value="CMD-like"/>
</dbReference>
<protein>
    <submittedName>
        <fullName evidence="2">Carboxymuconolactone decarboxylase family protein</fullName>
    </submittedName>
</protein>
<evidence type="ECO:0000313" key="3">
    <source>
        <dbReference type="Proteomes" id="UP000290244"/>
    </source>
</evidence>
<gene>
    <name evidence="2" type="ORF">EMK97_03465</name>
</gene>
<dbReference type="GO" id="GO:0051920">
    <property type="term" value="F:peroxiredoxin activity"/>
    <property type="evidence" value="ECO:0007669"/>
    <property type="project" value="InterPro"/>
</dbReference>
<dbReference type="Pfam" id="PF02627">
    <property type="entry name" value="CMD"/>
    <property type="match status" value="1"/>
</dbReference>
<dbReference type="AlphaFoldDB" id="A0A4P6PD33"/>
<proteinExistence type="predicted"/>
<keyword evidence="3" id="KW-1185">Reference proteome</keyword>